<proteinExistence type="predicted"/>
<evidence type="ECO:0000313" key="3">
    <source>
        <dbReference type="Proteomes" id="UP000250321"/>
    </source>
</evidence>
<protein>
    <submittedName>
        <fullName evidence="2">Internal alternative NAD(P)H-ubiquinone oxidoreductase A1 mitochondrial</fullName>
    </submittedName>
</protein>
<dbReference type="EMBL" id="PJQY01000385">
    <property type="protein sequence ID" value="PQQ11742.1"/>
    <property type="molecule type" value="Genomic_DNA"/>
</dbReference>
<gene>
    <name evidence="2" type="ORF">Pyn_02606</name>
</gene>
<evidence type="ECO:0000256" key="1">
    <source>
        <dbReference type="SAM" id="MobiDB-lite"/>
    </source>
</evidence>
<dbReference type="AlphaFoldDB" id="A0A314YT72"/>
<name>A0A314YT72_PRUYE</name>
<sequence length="79" mass="8597">MAWFRSLIQVSAAARSATKPRISDPFSYTLLSRFSSEPAPIHETPAPQPPTQYSGLAPRSPARSRGWWSWARVGPGAGS</sequence>
<evidence type="ECO:0000313" key="2">
    <source>
        <dbReference type="EMBL" id="PQQ11742.1"/>
    </source>
</evidence>
<organism evidence="2 3">
    <name type="scientific">Prunus yedoensis var. nudiflora</name>
    <dbReference type="NCBI Taxonomy" id="2094558"/>
    <lineage>
        <taxon>Eukaryota</taxon>
        <taxon>Viridiplantae</taxon>
        <taxon>Streptophyta</taxon>
        <taxon>Embryophyta</taxon>
        <taxon>Tracheophyta</taxon>
        <taxon>Spermatophyta</taxon>
        <taxon>Magnoliopsida</taxon>
        <taxon>eudicotyledons</taxon>
        <taxon>Gunneridae</taxon>
        <taxon>Pentapetalae</taxon>
        <taxon>rosids</taxon>
        <taxon>fabids</taxon>
        <taxon>Rosales</taxon>
        <taxon>Rosaceae</taxon>
        <taxon>Amygdaloideae</taxon>
        <taxon>Amygdaleae</taxon>
        <taxon>Prunus</taxon>
    </lineage>
</organism>
<reference evidence="2 3" key="1">
    <citation type="submission" date="2018-02" db="EMBL/GenBank/DDBJ databases">
        <title>Draft genome of wild Prunus yedoensis var. nudiflora.</title>
        <authorList>
            <person name="Baek S."/>
            <person name="Kim J.-H."/>
            <person name="Choi K."/>
            <person name="Kim G.-B."/>
            <person name="Cho A."/>
            <person name="Jang H."/>
            <person name="Shin C.-H."/>
            <person name="Yu H.-J."/>
            <person name="Mun J.-H."/>
        </authorList>
    </citation>
    <scope>NUCLEOTIDE SEQUENCE [LARGE SCALE GENOMIC DNA]</scope>
    <source>
        <strain evidence="3">cv. Jeju island</strain>
        <tissue evidence="2">Leaf</tissue>
    </source>
</reference>
<feature type="region of interest" description="Disordered" evidence="1">
    <location>
        <begin position="38"/>
        <end position="65"/>
    </location>
</feature>
<comment type="caution">
    <text evidence="2">The sequence shown here is derived from an EMBL/GenBank/DDBJ whole genome shotgun (WGS) entry which is preliminary data.</text>
</comment>
<dbReference type="STRING" id="2094558.A0A314YT72"/>
<accession>A0A314YT72</accession>
<keyword evidence="2" id="KW-0830">Ubiquinone</keyword>
<dbReference type="Proteomes" id="UP000250321">
    <property type="component" value="Unassembled WGS sequence"/>
</dbReference>
<keyword evidence="3" id="KW-1185">Reference proteome</keyword>